<keyword evidence="1" id="KW-0812">Transmembrane</keyword>
<keyword evidence="1" id="KW-1133">Transmembrane helix</keyword>
<organism evidence="2 3">
    <name type="scientific">Streptacidiphilus monticola</name>
    <dbReference type="NCBI Taxonomy" id="2161674"/>
    <lineage>
        <taxon>Bacteria</taxon>
        <taxon>Bacillati</taxon>
        <taxon>Actinomycetota</taxon>
        <taxon>Actinomycetes</taxon>
        <taxon>Kitasatosporales</taxon>
        <taxon>Streptomycetaceae</taxon>
        <taxon>Streptacidiphilus</taxon>
    </lineage>
</organism>
<name>A0ABW1FVS3_9ACTN</name>
<feature type="transmembrane region" description="Helical" evidence="1">
    <location>
        <begin position="28"/>
        <end position="47"/>
    </location>
</feature>
<evidence type="ECO:0000313" key="3">
    <source>
        <dbReference type="Proteomes" id="UP001596174"/>
    </source>
</evidence>
<proteinExistence type="predicted"/>
<protein>
    <recommendedName>
        <fullName evidence="4">Integral membrane protein</fullName>
    </recommendedName>
</protein>
<evidence type="ECO:0000256" key="1">
    <source>
        <dbReference type="SAM" id="Phobius"/>
    </source>
</evidence>
<accession>A0ABW1FVS3</accession>
<reference evidence="3" key="1">
    <citation type="journal article" date="2019" name="Int. J. Syst. Evol. Microbiol.">
        <title>The Global Catalogue of Microorganisms (GCM) 10K type strain sequencing project: providing services to taxonomists for standard genome sequencing and annotation.</title>
        <authorList>
            <consortium name="The Broad Institute Genomics Platform"/>
            <consortium name="The Broad Institute Genome Sequencing Center for Infectious Disease"/>
            <person name="Wu L."/>
            <person name="Ma J."/>
        </authorList>
    </citation>
    <scope>NUCLEOTIDE SEQUENCE [LARGE SCALE GENOMIC DNA]</scope>
    <source>
        <strain evidence="3">JCM 4816</strain>
    </source>
</reference>
<sequence>MMRKLSWFLPWLAWYAVGAAALLSLLAILSFGLFLAPVVLVAAVVLARSPRARRGFPGAVAGLGLPLLWVAAANAGGPGEVCTTTATGAVCTEEWSPWPWLAVGLLVTAGGIALSATRARKSSGARGDVHAPRP</sequence>
<gene>
    <name evidence="2" type="ORF">ACFP3V_03870</name>
</gene>
<keyword evidence="3" id="KW-1185">Reference proteome</keyword>
<dbReference type="EMBL" id="JBHSQJ010000010">
    <property type="protein sequence ID" value="MFC5906358.1"/>
    <property type="molecule type" value="Genomic_DNA"/>
</dbReference>
<evidence type="ECO:0000313" key="2">
    <source>
        <dbReference type="EMBL" id="MFC5906358.1"/>
    </source>
</evidence>
<dbReference type="RefSeq" id="WP_380579680.1">
    <property type="nucleotide sequence ID" value="NZ_JBHSQJ010000010.1"/>
</dbReference>
<comment type="caution">
    <text evidence="2">The sequence shown here is derived from an EMBL/GenBank/DDBJ whole genome shotgun (WGS) entry which is preliminary data.</text>
</comment>
<feature type="transmembrane region" description="Helical" evidence="1">
    <location>
        <begin position="59"/>
        <end position="77"/>
    </location>
</feature>
<dbReference type="Proteomes" id="UP001596174">
    <property type="component" value="Unassembled WGS sequence"/>
</dbReference>
<feature type="transmembrane region" description="Helical" evidence="1">
    <location>
        <begin position="97"/>
        <end position="116"/>
    </location>
</feature>
<keyword evidence="1" id="KW-0472">Membrane</keyword>
<evidence type="ECO:0008006" key="4">
    <source>
        <dbReference type="Google" id="ProtNLM"/>
    </source>
</evidence>